<sequence>MTLKDEFQSGLKTGLRPFRAACGVLLPVFLGAAVLMALGVALLMGTTDYAGHRPAWAQGLSEVLILLGALGLTVGCLRGWWVMFQVAFPHRIAKHPDTGPDKEEDPS</sequence>
<protein>
    <submittedName>
        <fullName evidence="1">Uncharacterized protein</fullName>
    </submittedName>
</protein>
<keyword evidence="2" id="KW-1185">Reference proteome</keyword>
<name>A0A6S6YQ03_9PROT</name>
<reference evidence="1 2" key="1">
    <citation type="submission" date="2020-03" db="EMBL/GenBank/DDBJ databases">
        <authorList>
            <consortium name="Genoscope - CEA"/>
            <person name="William W."/>
        </authorList>
    </citation>
    <scope>NUCLEOTIDE SEQUENCE [LARGE SCALE GENOMIC DNA]</scope>
    <source>
        <strain evidence="2">DSM 16959</strain>
    </source>
</reference>
<dbReference type="AlphaFoldDB" id="A0A6S6YQ03"/>
<evidence type="ECO:0000313" key="2">
    <source>
        <dbReference type="Proteomes" id="UP000515733"/>
    </source>
</evidence>
<accession>A0A6S6YQ03</accession>
<gene>
    <name evidence="1" type="ORF">DENOEST_2685</name>
</gene>
<proteinExistence type="predicted"/>
<dbReference type="Proteomes" id="UP000515733">
    <property type="component" value="Chromosome"/>
</dbReference>
<dbReference type="EMBL" id="LR778301">
    <property type="protein sequence ID" value="CAB1369850.1"/>
    <property type="molecule type" value="Genomic_DNA"/>
</dbReference>
<organism evidence="1 2">
    <name type="scientific">Denitratisoma oestradiolicum</name>
    <dbReference type="NCBI Taxonomy" id="311182"/>
    <lineage>
        <taxon>Bacteria</taxon>
        <taxon>Pseudomonadati</taxon>
        <taxon>Pseudomonadota</taxon>
        <taxon>Betaproteobacteria</taxon>
        <taxon>Nitrosomonadales</taxon>
        <taxon>Sterolibacteriaceae</taxon>
        <taxon>Denitratisoma</taxon>
    </lineage>
</organism>
<evidence type="ECO:0000313" key="1">
    <source>
        <dbReference type="EMBL" id="CAB1369850.1"/>
    </source>
</evidence>
<dbReference type="KEGG" id="doe:DENOEST_2685"/>